<feature type="compositionally biased region" description="Low complexity" evidence="1">
    <location>
        <begin position="78"/>
        <end position="94"/>
    </location>
</feature>
<reference evidence="2" key="1">
    <citation type="submission" date="2023-10" db="EMBL/GenBank/DDBJ databases">
        <title>Genome assemblies of two species of porcelain crab, Petrolisthes cinctipes and Petrolisthes manimaculis (Anomura: Porcellanidae).</title>
        <authorList>
            <person name="Angst P."/>
        </authorList>
    </citation>
    <scope>NUCLEOTIDE SEQUENCE</scope>
    <source>
        <strain evidence="2">PB745_01</strain>
        <tissue evidence="2">Gill</tissue>
    </source>
</reference>
<evidence type="ECO:0000313" key="3">
    <source>
        <dbReference type="Proteomes" id="UP001286313"/>
    </source>
</evidence>
<feature type="region of interest" description="Disordered" evidence="1">
    <location>
        <begin position="74"/>
        <end position="94"/>
    </location>
</feature>
<organism evidence="2 3">
    <name type="scientific">Petrolisthes cinctipes</name>
    <name type="common">Flat porcelain crab</name>
    <dbReference type="NCBI Taxonomy" id="88211"/>
    <lineage>
        <taxon>Eukaryota</taxon>
        <taxon>Metazoa</taxon>
        <taxon>Ecdysozoa</taxon>
        <taxon>Arthropoda</taxon>
        <taxon>Crustacea</taxon>
        <taxon>Multicrustacea</taxon>
        <taxon>Malacostraca</taxon>
        <taxon>Eumalacostraca</taxon>
        <taxon>Eucarida</taxon>
        <taxon>Decapoda</taxon>
        <taxon>Pleocyemata</taxon>
        <taxon>Anomura</taxon>
        <taxon>Galatheoidea</taxon>
        <taxon>Porcellanidae</taxon>
        <taxon>Petrolisthes</taxon>
    </lineage>
</organism>
<keyword evidence="3" id="KW-1185">Reference proteome</keyword>
<evidence type="ECO:0000313" key="2">
    <source>
        <dbReference type="EMBL" id="KAK3884666.1"/>
    </source>
</evidence>
<accession>A0AAE1G3H8</accession>
<sequence length="187" mass="20504">MHKTGGGPPLTPPKPDELTLLAESVMQSDLQPALKQLDSAGVENGLERTLNCTKGEELSISHLEEELPRLVAVDEHGAGSSSTTNTNTTTTATSSEYLTPSTCRCISPVTASGSVGEQKKIERKREIANEKSQAVKKLRLEQTAQREKISNVLETEIKKVSEKACQFMDDLLEIKCLKRHANLWTVF</sequence>
<name>A0AAE1G3H8_PETCI</name>
<dbReference type="Proteomes" id="UP001286313">
    <property type="component" value="Unassembled WGS sequence"/>
</dbReference>
<evidence type="ECO:0000256" key="1">
    <source>
        <dbReference type="SAM" id="MobiDB-lite"/>
    </source>
</evidence>
<protein>
    <submittedName>
        <fullName evidence="2">Uncharacterized protein</fullName>
    </submittedName>
</protein>
<gene>
    <name evidence="2" type="ORF">Pcinc_011080</name>
</gene>
<proteinExistence type="predicted"/>
<dbReference type="AlphaFoldDB" id="A0AAE1G3H8"/>
<comment type="caution">
    <text evidence="2">The sequence shown here is derived from an EMBL/GenBank/DDBJ whole genome shotgun (WGS) entry which is preliminary data.</text>
</comment>
<dbReference type="EMBL" id="JAWQEG010000860">
    <property type="protein sequence ID" value="KAK3884666.1"/>
    <property type="molecule type" value="Genomic_DNA"/>
</dbReference>